<proteinExistence type="predicted"/>
<protein>
    <submittedName>
        <fullName evidence="1">Uncharacterized protein</fullName>
    </submittedName>
</protein>
<reference evidence="1" key="1">
    <citation type="submission" date="2024-04" db="EMBL/GenBank/DDBJ databases">
        <authorList>
            <consortium name="Molecular Ecology Group"/>
        </authorList>
    </citation>
    <scope>NUCLEOTIDE SEQUENCE</scope>
</reference>
<name>A0AAV2NGW0_9HYME</name>
<organism evidence="1 2">
    <name type="scientific">Lasius platythorax</name>
    <dbReference type="NCBI Taxonomy" id="488582"/>
    <lineage>
        <taxon>Eukaryota</taxon>
        <taxon>Metazoa</taxon>
        <taxon>Ecdysozoa</taxon>
        <taxon>Arthropoda</taxon>
        <taxon>Hexapoda</taxon>
        <taxon>Insecta</taxon>
        <taxon>Pterygota</taxon>
        <taxon>Neoptera</taxon>
        <taxon>Endopterygota</taxon>
        <taxon>Hymenoptera</taxon>
        <taxon>Apocrita</taxon>
        <taxon>Aculeata</taxon>
        <taxon>Formicoidea</taxon>
        <taxon>Formicidae</taxon>
        <taxon>Formicinae</taxon>
        <taxon>Lasius</taxon>
        <taxon>Lasius</taxon>
    </lineage>
</organism>
<keyword evidence="2" id="KW-1185">Reference proteome</keyword>
<dbReference type="Proteomes" id="UP001497644">
    <property type="component" value="Chromosome 15"/>
</dbReference>
<evidence type="ECO:0000313" key="1">
    <source>
        <dbReference type="EMBL" id="CAL1679374.1"/>
    </source>
</evidence>
<sequence length="144" mass="16580">MRKTKERLASQEELLGRIMRCITLTRSVDTYRVSGKSDVQWSDRPATSMSHECLGFPTRYVGEKTLSTINYWNIFLYRRPILPAASADGLSIAFLTEALNSEYQNCFLHVTIHAQTPHMYSQCYQLRKSKSLLSHYSFCKVSNS</sequence>
<dbReference type="EMBL" id="OZ034838">
    <property type="protein sequence ID" value="CAL1679374.1"/>
    <property type="molecule type" value="Genomic_DNA"/>
</dbReference>
<dbReference type="AlphaFoldDB" id="A0AAV2NGW0"/>
<evidence type="ECO:0000313" key="2">
    <source>
        <dbReference type="Proteomes" id="UP001497644"/>
    </source>
</evidence>
<accession>A0AAV2NGW0</accession>
<gene>
    <name evidence="1" type="ORF">LPLAT_LOCUS5067</name>
</gene>